<dbReference type="AlphaFoldDB" id="A0A2T4K0N9"/>
<comment type="similarity">
    <text evidence="1">Belongs to the glycosyltransferase 2 family.</text>
</comment>
<dbReference type="PANTHER" id="PTHR43179">
    <property type="entry name" value="RHAMNOSYLTRANSFERASE WBBL"/>
    <property type="match status" value="1"/>
</dbReference>
<dbReference type="OrthoDB" id="153025at2"/>
<gene>
    <name evidence="5" type="ORF">C5F48_00300</name>
</gene>
<dbReference type="PANTHER" id="PTHR43179:SF12">
    <property type="entry name" value="GALACTOFURANOSYLTRANSFERASE GLFT2"/>
    <property type="match status" value="1"/>
</dbReference>
<dbReference type="RefSeq" id="WP_107661912.1">
    <property type="nucleotide sequence ID" value="NZ_PZKG01000001.1"/>
</dbReference>
<proteinExistence type="inferred from homology"/>
<comment type="caution">
    <text evidence="5">The sequence shown here is derived from an EMBL/GenBank/DDBJ whole genome shotgun (WGS) entry which is preliminary data.</text>
</comment>
<keyword evidence="2" id="KW-0328">Glycosyltransferase</keyword>
<dbReference type="Pfam" id="PF00535">
    <property type="entry name" value="Glycos_transf_2"/>
    <property type="match status" value="1"/>
</dbReference>
<feature type="domain" description="Glycosyltransferase 2-like" evidence="4">
    <location>
        <begin position="4"/>
        <end position="133"/>
    </location>
</feature>
<evidence type="ECO:0000313" key="6">
    <source>
        <dbReference type="Proteomes" id="UP000241010"/>
    </source>
</evidence>
<dbReference type="SUPFAM" id="SSF53448">
    <property type="entry name" value="Nucleotide-diphospho-sugar transferases"/>
    <property type="match status" value="1"/>
</dbReference>
<dbReference type="EMBL" id="PZKG01000001">
    <property type="protein sequence ID" value="PTE23732.1"/>
    <property type="molecule type" value="Genomic_DNA"/>
</dbReference>
<evidence type="ECO:0000256" key="3">
    <source>
        <dbReference type="ARBA" id="ARBA00022679"/>
    </source>
</evidence>
<sequence>MTVSLIVVSRHRPEALARAITAIRQQDLPRFELIVVADPASAARVSDPQIKLVTFDEANISAARNLGLAQAAGDVVAFLDDDAVPEPTWLRRLTAPFADPHVTKAGGFTRGRNGISFQWRACELDQCGEDHARAVDPEAVTLLERTATRAPKVQGANCAFRTEVLRAIGGFDPAFRFYLDEADVCLRLPGLTAIVPLAEVHHGFAESAHRRADRAPRTLREIGASTMVFLRRHAPEPLWPGALARLRDDQRRRLLRHMVAARLEPRDLRRLLGTLEQGLAEGLLRPLAALPPLSTDPPDFRPLDGTGPRPGLLLAGPPSRRRALEAEAAAAAGEYIVTLFLFGKSPARHGHSYDPRGFWLQTGGIFGQSLREGPLLRRASRDSRISAERQRLASLRPMGEAPR</sequence>
<protein>
    <submittedName>
        <fullName evidence="5">Glycosyl transferase</fullName>
    </submittedName>
</protein>
<accession>A0A2T4K0N9</accession>
<evidence type="ECO:0000259" key="4">
    <source>
        <dbReference type="Pfam" id="PF00535"/>
    </source>
</evidence>
<reference evidence="5 6" key="1">
    <citation type="submission" date="2018-03" db="EMBL/GenBank/DDBJ databases">
        <title>Cereibacter changlensis.</title>
        <authorList>
            <person name="Meyer T.E."/>
            <person name="Miller S."/>
            <person name="Lodha T."/>
            <person name="Gandham S."/>
            <person name="Chintalapati S."/>
            <person name="Chintalapati V.R."/>
        </authorList>
    </citation>
    <scope>NUCLEOTIDE SEQUENCE [LARGE SCALE GENOMIC DNA]</scope>
    <source>
        <strain evidence="5 6">JA139</strain>
    </source>
</reference>
<dbReference type="InterPro" id="IPR001173">
    <property type="entry name" value="Glyco_trans_2-like"/>
</dbReference>
<name>A0A2T4K0N9_9RHOB</name>
<keyword evidence="3 5" id="KW-0808">Transferase</keyword>
<dbReference type="GO" id="GO:0016757">
    <property type="term" value="F:glycosyltransferase activity"/>
    <property type="evidence" value="ECO:0007669"/>
    <property type="project" value="UniProtKB-KW"/>
</dbReference>
<evidence type="ECO:0000256" key="2">
    <source>
        <dbReference type="ARBA" id="ARBA00022676"/>
    </source>
</evidence>
<dbReference type="Gene3D" id="3.90.550.10">
    <property type="entry name" value="Spore Coat Polysaccharide Biosynthesis Protein SpsA, Chain A"/>
    <property type="match status" value="1"/>
</dbReference>
<dbReference type="InterPro" id="IPR029044">
    <property type="entry name" value="Nucleotide-diphossugar_trans"/>
</dbReference>
<organism evidence="5 6">
    <name type="scientific">Cereibacter changlensis JA139</name>
    <dbReference type="NCBI Taxonomy" id="1188249"/>
    <lineage>
        <taxon>Bacteria</taxon>
        <taxon>Pseudomonadati</taxon>
        <taxon>Pseudomonadota</taxon>
        <taxon>Alphaproteobacteria</taxon>
        <taxon>Rhodobacterales</taxon>
        <taxon>Paracoccaceae</taxon>
        <taxon>Cereibacter</taxon>
    </lineage>
</organism>
<evidence type="ECO:0000256" key="1">
    <source>
        <dbReference type="ARBA" id="ARBA00006739"/>
    </source>
</evidence>
<dbReference type="Proteomes" id="UP000241010">
    <property type="component" value="Unassembled WGS sequence"/>
</dbReference>
<keyword evidence="6" id="KW-1185">Reference proteome</keyword>
<evidence type="ECO:0000313" key="5">
    <source>
        <dbReference type="EMBL" id="PTE23732.1"/>
    </source>
</evidence>